<keyword evidence="2" id="KW-0472">Membrane</keyword>
<name>A0ABX0XYN6_9ACTN</name>
<organism evidence="3 4">
    <name type="scientific">Planosporangium thailandense</name>
    <dbReference type="NCBI Taxonomy" id="765197"/>
    <lineage>
        <taxon>Bacteria</taxon>
        <taxon>Bacillati</taxon>
        <taxon>Actinomycetota</taxon>
        <taxon>Actinomycetes</taxon>
        <taxon>Micromonosporales</taxon>
        <taxon>Micromonosporaceae</taxon>
        <taxon>Planosporangium</taxon>
    </lineage>
</organism>
<feature type="compositionally biased region" description="Basic and acidic residues" evidence="1">
    <location>
        <begin position="278"/>
        <end position="291"/>
    </location>
</feature>
<dbReference type="PANTHER" id="PTHR40761">
    <property type="entry name" value="CONSERVED INTEGRAL MEMBRANE ALANINE VALINE AND LEUCINE RICH PROTEIN-RELATED"/>
    <property type="match status" value="1"/>
</dbReference>
<dbReference type="PANTHER" id="PTHR40761:SF1">
    <property type="entry name" value="CONSERVED INTEGRAL MEMBRANE ALANINE VALINE AND LEUCINE RICH PROTEIN-RELATED"/>
    <property type="match status" value="1"/>
</dbReference>
<evidence type="ECO:0000313" key="3">
    <source>
        <dbReference type="EMBL" id="NJC71189.1"/>
    </source>
</evidence>
<feature type="transmembrane region" description="Helical" evidence="2">
    <location>
        <begin position="70"/>
        <end position="92"/>
    </location>
</feature>
<dbReference type="EMBL" id="JAATVY010000010">
    <property type="protein sequence ID" value="NJC71189.1"/>
    <property type="molecule type" value="Genomic_DNA"/>
</dbReference>
<feature type="transmembrane region" description="Helical" evidence="2">
    <location>
        <begin position="163"/>
        <end position="180"/>
    </location>
</feature>
<dbReference type="RefSeq" id="WP_167926103.1">
    <property type="nucleotide sequence ID" value="NZ_JAATVY010000010.1"/>
</dbReference>
<evidence type="ECO:0000256" key="1">
    <source>
        <dbReference type="SAM" id="MobiDB-lite"/>
    </source>
</evidence>
<dbReference type="NCBIfam" id="NF038012">
    <property type="entry name" value="DMT_1"/>
    <property type="match status" value="1"/>
</dbReference>
<feature type="transmembrane region" description="Helical" evidence="2">
    <location>
        <begin position="192"/>
        <end position="213"/>
    </location>
</feature>
<accession>A0ABX0XYN6</accession>
<proteinExistence type="predicted"/>
<evidence type="ECO:0000313" key="4">
    <source>
        <dbReference type="Proteomes" id="UP000722989"/>
    </source>
</evidence>
<feature type="region of interest" description="Disordered" evidence="1">
    <location>
        <begin position="278"/>
        <end position="300"/>
    </location>
</feature>
<gene>
    <name evidence="3" type="ORF">HC031_15925</name>
</gene>
<feature type="transmembrane region" description="Helical" evidence="2">
    <location>
        <begin position="225"/>
        <end position="247"/>
    </location>
</feature>
<protein>
    <submittedName>
        <fullName evidence="3">DMT family transporter</fullName>
    </submittedName>
</protein>
<keyword evidence="2" id="KW-1133">Transmembrane helix</keyword>
<keyword evidence="2" id="KW-0812">Transmembrane</keyword>
<evidence type="ECO:0000256" key="2">
    <source>
        <dbReference type="SAM" id="Phobius"/>
    </source>
</evidence>
<sequence length="300" mass="31298">MDIVAVPAAFGSAICFAIASALEQSAVKQEKTSRPLDPRLIVRLAHRPRWLLGWVPEAGGTGLQALALNFGALALVEPILISGLFLAIPLAAVLNRRRVHTRDFGVVALGGVGLVAFLVAAQPRDGVPQPSLAGWLGVALWTVPALAGCLIAAWRVQGPARGALLGVATGLLFATGASLLKTVSAKVATDPLSVFTTWQFYALAVVGGCAITLNQNAFESGRIAVPLTAITITDPFVSVAIGVTAFHEKVSTGWPHVGVQVFAVLAMVSGIVLAGRSRSERRDRSGREARARSAQPRQPG</sequence>
<comment type="caution">
    <text evidence="3">The sequence shown here is derived from an EMBL/GenBank/DDBJ whole genome shotgun (WGS) entry which is preliminary data.</text>
</comment>
<feature type="transmembrane region" description="Helical" evidence="2">
    <location>
        <begin position="133"/>
        <end position="156"/>
    </location>
</feature>
<feature type="transmembrane region" description="Helical" evidence="2">
    <location>
        <begin position="104"/>
        <end position="121"/>
    </location>
</feature>
<dbReference type="Proteomes" id="UP000722989">
    <property type="component" value="Unassembled WGS sequence"/>
</dbReference>
<keyword evidence="4" id="KW-1185">Reference proteome</keyword>
<reference evidence="3 4" key="1">
    <citation type="submission" date="2020-03" db="EMBL/GenBank/DDBJ databases">
        <title>WGS of the type strain of Planosporangium spp.</title>
        <authorList>
            <person name="Thawai C."/>
        </authorList>
    </citation>
    <scope>NUCLEOTIDE SEQUENCE [LARGE SCALE GENOMIC DNA]</scope>
    <source>
        <strain evidence="3 4">TBRC 5610</strain>
    </source>
</reference>
<feature type="transmembrane region" description="Helical" evidence="2">
    <location>
        <begin position="253"/>
        <end position="274"/>
    </location>
</feature>